<dbReference type="FunCoup" id="F2UL58">
    <property type="interactions" value="208"/>
</dbReference>
<comment type="subcellular location">
    <subcellularLocation>
        <location evidence="1">Membrane</location>
        <topology evidence="1">Single-pass membrane protein</topology>
    </subcellularLocation>
</comment>
<evidence type="ECO:0000256" key="8">
    <source>
        <dbReference type="SAM" id="Phobius"/>
    </source>
</evidence>
<dbReference type="RefSeq" id="XP_004989921.1">
    <property type="nucleotide sequence ID" value="XM_004989864.1"/>
</dbReference>
<dbReference type="eggNOG" id="KOG4698">
    <property type="taxonomic scope" value="Eukaryota"/>
</dbReference>
<evidence type="ECO:0000256" key="7">
    <source>
        <dbReference type="ARBA" id="ARBA00023180"/>
    </source>
</evidence>
<sequence>MKSSSATFSGLQIMVSVAQTTATAVVRRRGRTRLRWLWVQAQVQWHKACTCCDAWCRWCRWWWLGHQRTRHLSYPHGYGEQEECRCSVTRCLALVLAVVVLLPVLLFAVPHLVLPTPGGGDGIGGDGIGGDGIGGDGIGGDGIGGDGIGGEGMTHIKGQYQPQEDQPQADLYHSQAFLRNTLQAGSSIFCSNTSDVNHRRCHLQNVCYRTTSDGEQQFLFFHGPDTILENVPQDRYSPALASLSSVMDHNVQFFNYIDFQARNFEFEHHHISMITEPALLFRRFKPDNIMHVLHDDLLPLFFTLRSEFGAAAENRALLVCADEFSTSLSTQRLYELLTQRDILYLQHLQQDPAQLTCFSSLRVGISKRTTWYDYGFEHPQGPLPSKDVDGRDLRVFARFLISKLEQLAPAAASSSSQVSSSSVSPPAIRPQSPIAVFSRTRNRFILNEAKLIRTLRAAFHVPVVVVRMETHTFEEQVAILSTCRAAIGMHGSMMIMGMFLPPGALLLELFPFAVPPEHYTPYRTMAQLPGLDLVYVHWVNTIEANSVAHPDRPAHLGGIAHLPPSQQEEIRETMSIPQHTCCMNPFWLYRIYQDTFVDIYDVMQLLQDHMLPPPSAGRPLDTVRLLDAHPHQPRDIACSFEMLRVEHNEPTEALVVAWTPPINADDVRVSHYEVWVQELLRVFQTSDPFIAIDAAAVLSLPAQTIWVRAVSVHGTHNGPFAPPITCSRSEA</sequence>
<keyword evidence="5 8" id="KW-1133">Transmembrane helix</keyword>
<feature type="transmembrane region" description="Helical" evidence="8">
    <location>
        <begin position="6"/>
        <end position="26"/>
    </location>
</feature>
<keyword evidence="6 8" id="KW-0472">Membrane</keyword>
<evidence type="ECO:0000256" key="2">
    <source>
        <dbReference type="ARBA" id="ARBA00022676"/>
    </source>
</evidence>
<dbReference type="InterPro" id="IPR049625">
    <property type="entry name" value="Glyco_transf_61_cat"/>
</dbReference>
<dbReference type="InParanoid" id="F2UL58"/>
<keyword evidence="4 8" id="KW-0812">Transmembrane</keyword>
<dbReference type="AlphaFoldDB" id="F2UL58"/>
<evidence type="ECO:0000256" key="5">
    <source>
        <dbReference type="ARBA" id="ARBA00022989"/>
    </source>
</evidence>
<dbReference type="PANTHER" id="PTHR20961">
    <property type="entry name" value="GLYCOSYLTRANSFERASE"/>
    <property type="match status" value="1"/>
</dbReference>
<keyword evidence="3" id="KW-0808">Transferase</keyword>
<dbReference type="GO" id="GO:0005783">
    <property type="term" value="C:endoplasmic reticulum"/>
    <property type="evidence" value="ECO:0007669"/>
    <property type="project" value="TreeGrafter"/>
</dbReference>
<dbReference type="GO" id="GO:0097363">
    <property type="term" value="F:protein O-acetylglucosaminyltransferase activity"/>
    <property type="evidence" value="ECO:0007669"/>
    <property type="project" value="TreeGrafter"/>
</dbReference>
<dbReference type="GO" id="GO:0016020">
    <property type="term" value="C:membrane"/>
    <property type="evidence" value="ECO:0007669"/>
    <property type="project" value="UniProtKB-SubCell"/>
</dbReference>
<dbReference type="STRING" id="946362.F2UL58"/>
<dbReference type="GeneID" id="16070474"/>
<protein>
    <recommendedName>
        <fullName evidence="9">Glycosyltransferase 61 catalytic domain-containing protein</fullName>
    </recommendedName>
</protein>
<keyword evidence="2" id="KW-0328">Glycosyltransferase</keyword>
<proteinExistence type="predicted"/>
<evidence type="ECO:0000256" key="6">
    <source>
        <dbReference type="ARBA" id="ARBA00023136"/>
    </source>
</evidence>
<dbReference type="KEGG" id="sre:PTSG_12894"/>
<dbReference type="InterPro" id="IPR007657">
    <property type="entry name" value="Glycosyltransferase_61"/>
</dbReference>
<evidence type="ECO:0000256" key="4">
    <source>
        <dbReference type="ARBA" id="ARBA00022692"/>
    </source>
</evidence>
<dbReference type="EMBL" id="GL832980">
    <property type="protein sequence ID" value="EGD77857.1"/>
    <property type="molecule type" value="Genomic_DNA"/>
</dbReference>
<accession>F2UL58</accession>
<dbReference type="PANTHER" id="PTHR20961:SF38">
    <property type="entry name" value="PROTEIN O-LINKED-MANNOSE BETA-1,4-N-ACETYLGLUCOSAMINYLTRANSFERASE 2"/>
    <property type="match status" value="1"/>
</dbReference>
<feature type="transmembrane region" description="Helical" evidence="8">
    <location>
        <begin position="91"/>
        <end position="113"/>
    </location>
</feature>
<evidence type="ECO:0000313" key="10">
    <source>
        <dbReference type="EMBL" id="EGD77857.1"/>
    </source>
</evidence>
<name>F2UL58_SALR5</name>
<feature type="domain" description="Glycosyltransferase 61 catalytic" evidence="9">
    <location>
        <begin position="395"/>
        <end position="505"/>
    </location>
</feature>
<evidence type="ECO:0000256" key="1">
    <source>
        <dbReference type="ARBA" id="ARBA00004167"/>
    </source>
</evidence>
<gene>
    <name evidence="10" type="ORF">PTSG_12894</name>
</gene>
<evidence type="ECO:0000259" key="9">
    <source>
        <dbReference type="Pfam" id="PF04577"/>
    </source>
</evidence>
<keyword evidence="11" id="KW-1185">Reference proteome</keyword>
<reference evidence="10" key="1">
    <citation type="submission" date="2009-08" db="EMBL/GenBank/DDBJ databases">
        <title>Annotation of Salpingoeca rosetta.</title>
        <authorList>
            <consortium name="The Broad Institute Genome Sequencing Platform"/>
            <person name="Russ C."/>
            <person name="Cuomo C."/>
            <person name="Burger G."/>
            <person name="Gray M.W."/>
            <person name="Holland P.W.H."/>
            <person name="King N."/>
            <person name="Lang F.B.F."/>
            <person name="Roger A.J."/>
            <person name="Ruiz-Trillo I."/>
            <person name="Young S.K."/>
            <person name="Zeng Q."/>
            <person name="Gargeya S."/>
            <person name="Alvarado L."/>
            <person name="Berlin A."/>
            <person name="Chapman S.B."/>
            <person name="Chen Z."/>
            <person name="Freedman E."/>
            <person name="Gellesch M."/>
            <person name="Goldberg J."/>
            <person name="Griggs A."/>
            <person name="Gujja S."/>
            <person name="Heilman E."/>
            <person name="Heiman D."/>
            <person name="Howarth C."/>
            <person name="Mehta T."/>
            <person name="Neiman D."/>
            <person name="Pearson M."/>
            <person name="Roberts A."/>
            <person name="Saif S."/>
            <person name="Shea T."/>
            <person name="Shenoy N."/>
            <person name="Sisk P."/>
            <person name="Stolte C."/>
            <person name="Sykes S."/>
            <person name="White J."/>
            <person name="Yandava C."/>
            <person name="Haas B."/>
            <person name="Nusbaum C."/>
            <person name="Birren B."/>
        </authorList>
    </citation>
    <scope>NUCLEOTIDE SEQUENCE [LARGE SCALE GENOMIC DNA]</scope>
    <source>
        <strain evidence="10">ATCC 50818</strain>
    </source>
</reference>
<dbReference type="Pfam" id="PF04577">
    <property type="entry name" value="Glyco_transf_61"/>
    <property type="match status" value="1"/>
</dbReference>
<keyword evidence="7" id="KW-0325">Glycoprotein</keyword>
<dbReference type="Proteomes" id="UP000007799">
    <property type="component" value="Unassembled WGS sequence"/>
</dbReference>
<evidence type="ECO:0000256" key="3">
    <source>
        <dbReference type="ARBA" id="ARBA00022679"/>
    </source>
</evidence>
<organism evidence="11">
    <name type="scientific">Salpingoeca rosetta (strain ATCC 50818 / BSB-021)</name>
    <dbReference type="NCBI Taxonomy" id="946362"/>
    <lineage>
        <taxon>Eukaryota</taxon>
        <taxon>Choanoflagellata</taxon>
        <taxon>Craspedida</taxon>
        <taxon>Salpingoecidae</taxon>
        <taxon>Salpingoeca</taxon>
    </lineage>
</organism>
<dbReference type="OrthoDB" id="529273at2759"/>
<evidence type="ECO:0000313" key="11">
    <source>
        <dbReference type="Proteomes" id="UP000007799"/>
    </source>
</evidence>
<dbReference type="GO" id="GO:0035269">
    <property type="term" value="P:protein O-linked glycosylation via mannose"/>
    <property type="evidence" value="ECO:0007669"/>
    <property type="project" value="TreeGrafter"/>
</dbReference>